<evidence type="ECO:0000313" key="4">
    <source>
        <dbReference type="EMBL" id="WCZ32662.1"/>
    </source>
</evidence>
<sequence length="267" mass="28999">MLQLINSDADSLTYDSNGVEQYIPLVEFLGQAMGPNAEIVLHDLDVPDKSIIAIANGHISGRQVGGPVTDFALWFMKQGDASKVPMMTGYRAVNAEGRICRSSSYFIRDEDRDMRGMLCINVDITDLVSIRDAASLLIDGTDRAPDKSLAHFATHTSSSTAPAAATATAPDTRTAADAPADHPHGDSEVVTESLRSNVQNLLGSMLDTALSKHDVDIDHMRRDDRVEVVRLLEEAGFFLLKGGINAAAERLGVSEPTIYRYLVQVRE</sequence>
<reference evidence="4 5" key="1">
    <citation type="submission" date="2020-10" db="EMBL/GenBank/DDBJ databases">
        <title>Complete genome sequence of Corynebacterium massiliense DSM 45435, type strain of Corynebacterium massiliense.</title>
        <authorList>
            <person name="Busche T."/>
            <person name="Kalinowski J."/>
            <person name="Ruckert C."/>
        </authorList>
    </citation>
    <scope>NUCLEOTIDE SEQUENCE [LARGE SCALE GENOMIC DNA]</scope>
    <source>
        <strain evidence="4 5">DSM 45435</strain>
    </source>
</reference>
<accession>A0ABY7U7H5</accession>
<dbReference type="PANTHER" id="PTHR35568:SF1">
    <property type="entry name" value="TRANSCRIPTIONAL REGULATOR DAUR"/>
    <property type="match status" value="1"/>
</dbReference>
<feature type="domain" description="YheO-like" evidence="2">
    <location>
        <begin position="20"/>
        <end position="131"/>
    </location>
</feature>
<protein>
    <submittedName>
        <fullName evidence="4">YheO-like PAS domain protein</fullName>
    </submittedName>
</protein>
<dbReference type="InterPro" id="IPR013559">
    <property type="entry name" value="YheO"/>
</dbReference>
<name>A0ABY7U7H5_9CORY</name>
<dbReference type="Pfam" id="PF08348">
    <property type="entry name" value="PAS_6"/>
    <property type="match status" value="1"/>
</dbReference>
<dbReference type="PANTHER" id="PTHR35568">
    <property type="entry name" value="TRANSCRIPTIONAL REGULATOR DAUR"/>
    <property type="match status" value="1"/>
</dbReference>
<organism evidence="4 5">
    <name type="scientific">Corynebacterium massiliense DSM 45435</name>
    <dbReference type="NCBI Taxonomy" id="1121364"/>
    <lineage>
        <taxon>Bacteria</taxon>
        <taxon>Bacillati</taxon>
        <taxon>Actinomycetota</taxon>
        <taxon>Actinomycetes</taxon>
        <taxon>Mycobacteriales</taxon>
        <taxon>Corynebacteriaceae</taxon>
        <taxon>Corynebacterium</taxon>
    </lineage>
</organism>
<evidence type="ECO:0000259" key="3">
    <source>
        <dbReference type="Pfam" id="PF13309"/>
    </source>
</evidence>
<evidence type="ECO:0000256" key="1">
    <source>
        <dbReference type="SAM" id="MobiDB-lite"/>
    </source>
</evidence>
<feature type="compositionally biased region" description="Low complexity" evidence="1">
    <location>
        <begin position="153"/>
        <end position="178"/>
    </location>
</feature>
<feature type="region of interest" description="Disordered" evidence="1">
    <location>
        <begin position="153"/>
        <end position="188"/>
    </location>
</feature>
<feature type="domain" description="Transcriptional regulator DauR-like HTH" evidence="3">
    <location>
        <begin position="203"/>
        <end position="262"/>
    </location>
</feature>
<dbReference type="Pfam" id="PF13309">
    <property type="entry name" value="HTH_22"/>
    <property type="match status" value="1"/>
</dbReference>
<dbReference type="RefSeq" id="WP_022862136.1">
    <property type="nucleotide sequence ID" value="NZ_ATVG01000001.1"/>
</dbReference>
<dbReference type="Proteomes" id="UP001220064">
    <property type="component" value="Chromosome"/>
</dbReference>
<evidence type="ECO:0000313" key="5">
    <source>
        <dbReference type="Proteomes" id="UP001220064"/>
    </source>
</evidence>
<dbReference type="InterPro" id="IPR039445">
    <property type="entry name" value="DauR-like_HTH"/>
</dbReference>
<evidence type="ECO:0000259" key="2">
    <source>
        <dbReference type="Pfam" id="PF08348"/>
    </source>
</evidence>
<keyword evidence="5" id="KW-1185">Reference proteome</keyword>
<proteinExistence type="predicted"/>
<dbReference type="InterPro" id="IPR039446">
    <property type="entry name" value="DauR-like"/>
</dbReference>
<dbReference type="EMBL" id="CP063189">
    <property type="protein sequence ID" value="WCZ32662.1"/>
    <property type="molecule type" value="Genomic_DNA"/>
</dbReference>
<gene>
    <name evidence="4" type="ORF">CMASS_06140</name>
</gene>